<proteinExistence type="predicted"/>
<comment type="caution">
    <text evidence="1">The sequence shown here is derived from an EMBL/GenBank/DDBJ whole genome shotgun (WGS) entry which is preliminary data.</text>
</comment>
<organism evidence="1 2">
    <name type="scientific">Candidatus Methanomarinus sp</name>
    <dbReference type="NCBI Taxonomy" id="3386244"/>
    <lineage>
        <taxon>Archaea</taxon>
        <taxon>Methanobacteriati</taxon>
        <taxon>Methanobacteriota</taxon>
        <taxon>Stenosarchaea group</taxon>
        <taxon>Methanomicrobia</taxon>
        <taxon>Methanosarcinales</taxon>
        <taxon>ANME-2 cluster</taxon>
        <taxon>Candidatus Methanocomedenaceae</taxon>
        <taxon>Candidatus Methanomarinus</taxon>
    </lineage>
</organism>
<dbReference type="EMBL" id="QYBA01000194">
    <property type="protein sequence ID" value="TKY91441.1"/>
    <property type="molecule type" value="Genomic_DNA"/>
</dbReference>
<dbReference type="EC" id="2.7.7.72" evidence="1"/>
<gene>
    <name evidence="1" type="ORF">C5S46_05795</name>
</gene>
<name>A0AC61S9Q6_9EURY</name>
<dbReference type="Proteomes" id="UP000315423">
    <property type="component" value="Unassembled WGS sequence"/>
</dbReference>
<keyword evidence="1" id="KW-0548">Nucleotidyltransferase</keyword>
<protein>
    <submittedName>
        <fullName evidence="1">CCA tRNA nucleotidyltransferase</fullName>
        <ecNumber evidence="1">2.7.7.72</ecNumber>
    </submittedName>
</protein>
<evidence type="ECO:0000313" key="2">
    <source>
        <dbReference type="Proteomes" id="UP000315423"/>
    </source>
</evidence>
<accession>A0AC61S9Q6</accession>
<keyword evidence="1" id="KW-0808">Transferase</keyword>
<reference evidence="1" key="1">
    <citation type="submission" date="2018-09" db="EMBL/GenBank/DDBJ databases">
        <title>A genomic encyclopedia of anaerobic methanotrophic archaea.</title>
        <authorList>
            <person name="Skennerton C.T."/>
            <person name="Chadwick G.L."/>
            <person name="Laso-Perez R."/>
            <person name="Leu A.O."/>
            <person name="Speth D.R."/>
            <person name="Yu H."/>
            <person name="Morgan-Lang C."/>
            <person name="Hatzenpichler R."/>
            <person name="Goudeau D."/>
            <person name="Malmstrom R."/>
            <person name="Woyke T."/>
            <person name="Hallam S."/>
            <person name="Tyson G.W."/>
            <person name="Wegener G."/>
            <person name="Boetius A."/>
            <person name="Orphan V.J."/>
        </authorList>
    </citation>
    <scope>NUCLEOTIDE SEQUENCE</scope>
    <source>
        <strain evidence="1">CONS3730D10UFb2</strain>
    </source>
</reference>
<evidence type="ECO:0000313" key="1">
    <source>
        <dbReference type="EMBL" id="TKY91441.1"/>
    </source>
</evidence>
<sequence length="460" mass="51942">MNETDILARVLARIKPDADEHRKMQEVVDHIFALIKQVVSKKDLSGVEAVLVGSAARGTWISGEHDLDIFISFPGDADKEDLKTKGLEIAKEVASNADGFIERYAEHPYIHADFYGFKVDLVPCFGVSSAAHIRSAVDRTPFHNRFVLVRIRGLEDDVMLLKQFMKATGVYGSDLRTGGFSGYLSELLVIHYGSFIEVIRAADEWKPGVTIDINKHGTRKHKDVLVVTDPTDPVRNVAAALVMDKFVSFINAARQYLDKPSMEMFFPVPVSCMDDDEFSMILNKRGTSIVVVLFDKPDVVDDILYPQLFMLYNSLKDMVKRNEFSIHAGDVWAGESKAAVMLEFQVSELPFAKKHTGPPVWAKQHAKQFNDKYQQQDKQDSVLSLVYIEDGRYRVDISRKYLSAADLIRHEIHTCKLGRHVGESIRSGFTVLEDIQVADIEDYSFRVFLRGFFHSISGIT</sequence>